<proteinExistence type="predicted"/>
<name>A0ABV7FGX3_9GAMM</name>
<accession>A0ABV7FGX3</accession>
<gene>
    <name evidence="2" type="ORF">ACFODX_10525</name>
</gene>
<dbReference type="Proteomes" id="UP001595555">
    <property type="component" value="Unassembled WGS sequence"/>
</dbReference>
<feature type="chain" id="PRO_5045966169" evidence="1">
    <location>
        <begin position="22"/>
        <end position="428"/>
    </location>
</feature>
<dbReference type="Gene3D" id="2.60.40.1080">
    <property type="match status" value="2"/>
</dbReference>
<dbReference type="RefSeq" id="WP_378118839.1">
    <property type="nucleotide sequence ID" value="NZ_JBHRTF010000004.1"/>
</dbReference>
<evidence type="ECO:0000256" key="1">
    <source>
        <dbReference type="SAM" id="SignalP"/>
    </source>
</evidence>
<comment type="caution">
    <text evidence="2">The sequence shown here is derived from an EMBL/GenBank/DDBJ whole genome shotgun (WGS) entry which is preliminary data.</text>
</comment>
<dbReference type="EMBL" id="JBHRTF010000004">
    <property type="protein sequence ID" value="MFC3115993.1"/>
    <property type="molecule type" value="Genomic_DNA"/>
</dbReference>
<keyword evidence="1" id="KW-0732">Signal</keyword>
<evidence type="ECO:0000313" key="2">
    <source>
        <dbReference type="EMBL" id="MFC3115993.1"/>
    </source>
</evidence>
<protein>
    <submittedName>
        <fullName evidence="2">Uncharacterized protein</fullName>
    </submittedName>
</protein>
<dbReference type="PROSITE" id="PS51257">
    <property type="entry name" value="PROKAR_LIPOPROTEIN"/>
    <property type="match status" value="1"/>
</dbReference>
<organism evidence="2 3">
    <name type="scientific">Cellvibrio fontiphilus</name>
    <dbReference type="NCBI Taxonomy" id="1815559"/>
    <lineage>
        <taxon>Bacteria</taxon>
        <taxon>Pseudomonadati</taxon>
        <taxon>Pseudomonadota</taxon>
        <taxon>Gammaproteobacteria</taxon>
        <taxon>Cellvibrionales</taxon>
        <taxon>Cellvibrionaceae</taxon>
        <taxon>Cellvibrio</taxon>
    </lineage>
</organism>
<feature type="signal peptide" evidence="1">
    <location>
        <begin position="1"/>
        <end position="21"/>
    </location>
</feature>
<keyword evidence="3" id="KW-1185">Reference proteome</keyword>
<evidence type="ECO:0000313" key="3">
    <source>
        <dbReference type="Proteomes" id="UP001595555"/>
    </source>
</evidence>
<reference evidence="3" key="1">
    <citation type="journal article" date="2019" name="Int. J. Syst. Evol. Microbiol.">
        <title>The Global Catalogue of Microorganisms (GCM) 10K type strain sequencing project: providing services to taxonomists for standard genome sequencing and annotation.</title>
        <authorList>
            <consortium name="The Broad Institute Genomics Platform"/>
            <consortium name="The Broad Institute Genome Sequencing Center for Infectious Disease"/>
            <person name="Wu L."/>
            <person name="Ma J."/>
        </authorList>
    </citation>
    <scope>NUCLEOTIDE SEQUENCE [LARGE SCALE GENOMIC DNA]</scope>
    <source>
        <strain evidence="3">KCTC 52237</strain>
    </source>
</reference>
<sequence>MRFKGLAVPCALLLGATTLGLTGCGGGGDSARVAQTVDAGKNGITRVELEDNEGYAHYQGRLQLNLIGRNSENLATNLNNKATWKVSDASLGSINNGLFTPSGKVGELTVTVDYAGLSDTQNVIVSDANLVSITVNPVSAPIDECQNATLTANALFDNGLTLDYDLNWAVTEGASLASFSDVSSGTLSTKNSGAVTVVVSANNNSGEKVSSTPVTLNIADSLRSLTLTSNKSVEMREGDSATVSIKGTYANNASLDLANAGLTATPSSSLTIEGTKITAKNGTYAGTDVELVASCGGESDTLELVVLKKELKSIEIKNSNGGTDNLSVTEGSNLELNVTATFADNATDSNYDYNLNWSIVDSKSDDFDDDLITLDQTGKLSVSSDLDLALNQQLRLVVRAEVRDEDNRIATNAQGQQLVDEINIVVRP</sequence>